<evidence type="ECO:0000256" key="1">
    <source>
        <dbReference type="SAM" id="Phobius"/>
    </source>
</evidence>
<dbReference type="Proteomes" id="UP001374584">
    <property type="component" value="Unassembled WGS sequence"/>
</dbReference>
<evidence type="ECO:0000313" key="3">
    <source>
        <dbReference type="Proteomes" id="UP001374584"/>
    </source>
</evidence>
<keyword evidence="3" id="KW-1185">Reference proteome</keyword>
<keyword evidence="1" id="KW-0812">Transmembrane</keyword>
<feature type="transmembrane region" description="Helical" evidence="1">
    <location>
        <begin position="53"/>
        <end position="79"/>
    </location>
</feature>
<evidence type="ECO:0000313" key="2">
    <source>
        <dbReference type="EMBL" id="KAK7354561.1"/>
    </source>
</evidence>
<keyword evidence="1" id="KW-1133">Transmembrane helix</keyword>
<proteinExistence type="predicted"/>
<keyword evidence="1" id="KW-0472">Membrane</keyword>
<feature type="transmembrane region" description="Helical" evidence="1">
    <location>
        <begin position="125"/>
        <end position="144"/>
    </location>
</feature>
<sequence length="145" mass="17065">MDCFSHGNRGTDFTFNLNISNTSTHYVCFTMMAFPTLYPSPSHSSISFAKLRYFHFFLFLTCFSSFVSFHFLCSFLWVLPFHIQGEERKSLTFMEFVENCFLFYFVRLSLCLALIAYKLTPPSCLSFIHFVFSFPHSFFAFILFP</sequence>
<name>A0AAN9R0T7_PHACN</name>
<feature type="transmembrane region" description="Helical" evidence="1">
    <location>
        <begin position="100"/>
        <end position="119"/>
    </location>
</feature>
<dbReference type="EMBL" id="JAYMYR010000007">
    <property type="protein sequence ID" value="KAK7354561.1"/>
    <property type="molecule type" value="Genomic_DNA"/>
</dbReference>
<gene>
    <name evidence="2" type="ORF">VNO80_20026</name>
</gene>
<protein>
    <submittedName>
        <fullName evidence="2">Uncharacterized protein</fullName>
    </submittedName>
</protein>
<reference evidence="2 3" key="1">
    <citation type="submission" date="2024-01" db="EMBL/GenBank/DDBJ databases">
        <title>The genomes of 5 underutilized Papilionoideae crops provide insights into root nodulation and disease resistanc.</title>
        <authorList>
            <person name="Jiang F."/>
        </authorList>
    </citation>
    <scope>NUCLEOTIDE SEQUENCE [LARGE SCALE GENOMIC DNA]</scope>
    <source>
        <strain evidence="2">JINMINGXINNONG_FW02</strain>
        <tissue evidence="2">Leaves</tissue>
    </source>
</reference>
<accession>A0AAN9R0T7</accession>
<dbReference type="AlphaFoldDB" id="A0AAN9R0T7"/>
<comment type="caution">
    <text evidence="2">The sequence shown here is derived from an EMBL/GenBank/DDBJ whole genome shotgun (WGS) entry which is preliminary data.</text>
</comment>
<organism evidence="2 3">
    <name type="scientific">Phaseolus coccineus</name>
    <name type="common">Scarlet runner bean</name>
    <name type="synonym">Phaseolus multiflorus</name>
    <dbReference type="NCBI Taxonomy" id="3886"/>
    <lineage>
        <taxon>Eukaryota</taxon>
        <taxon>Viridiplantae</taxon>
        <taxon>Streptophyta</taxon>
        <taxon>Embryophyta</taxon>
        <taxon>Tracheophyta</taxon>
        <taxon>Spermatophyta</taxon>
        <taxon>Magnoliopsida</taxon>
        <taxon>eudicotyledons</taxon>
        <taxon>Gunneridae</taxon>
        <taxon>Pentapetalae</taxon>
        <taxon>rosids</taxon>
        <taxon>fabids</taxon>
        <taxon>Fabales</taxon>
        <taxon>Fabaceae</taxon>
        <taxon>Papilionoideae</taxon>
        <taxon>50 kb inversion clade</taxon>
        <taxon>NPAAA clade</taxon>
        <taxon>indigoferoid/millettioid clade</taxon>
        <taxon>Phaseoleae</taxon>
        <taxon>Phaseolus</taxon>
    </lineage>
</organism>